<keyword evidence="3" id="KW-0813">Transport</keyword>
<keyword evidence="4" id="KW-1003">Cell membrane</keyword>
<dbReference type="InterPro" id="IPR045584">
    <property type="entry name" value="Pilin-like"/>
</dbReference>
<dbReference type="RefSeq" id="WP_040002213.1">
    <property type="nucleotide sequence ID" value="NZ_CP161827.1"/>
</dbReference>
<comment type="caution">
    <text evidence="15">The sequence shown here is derived from an EMBL/GenBank/DDBJ whole genome shotgun (WGS) entry which is preliminary data.</text>
</comment>
<keyword evidence="10 13" id="KW-0472">Membrane</keyword>
<keyword evidence="16" id="KW-1185">Reference proteome</keyword>
<evidence type="ECO:0000259" key="14">
    <source>
        <dbReference type="Pfam" id="PF12019"/>
    </source>
</evidence>
<name>A0ABU8JHC3_DICCH</name>
<evidence type="ECO:0000313" key="16">
    <source>
        <dbReference type="Proteomes" id="UP001359469"/>
    </source>
</evidence>
<gene>
    <name evidence="15" type="ORF">WCU84_04100</name>
</gene>
<keyword evidence="6" id="KW-0997">Cell inner membrane</keyword>
<keyword evidence="7 13" id="KW-0812">Transmembrane</keyword>
<evidence type="ECO:0000256" key="5">
    <source>
        <dbReference type="ARBA" id="ARBA00022481"/>
    </source>
</evidence>
<keyword evidence="5" id="KW-0488">Methylation</keyword>
<evidence type="ECO:0000313" key="15">
    <source>
        <dbReference type="EMBL" id="MEI7062858.1"/>
    </source>
</evidence>
<dbReference type="SUPFAM" id="SSF54523">
    <property type="entry name" value="Pili subunits"/>
    <property type="match status" value="1"/>
</dbReference>
<evidence type="ECO:0000256" key="4">
    <source>
        <dbReference type="ARBA" id="ARBA00022475"/>
    </source>
</evidence>
<reference evidence="15 16" key="1">
    <citation type="submission" date="2024-03" db="EMBL/GenBank/DDBJ databases">
        <title>Analysis of soft rot Pectobacteriaceae population diversity in US potato growing regions between 2016 and 2022.</title>
        <authorList>
            <person name="Ma X."/>
            <person name="Zhang X."/>
            <person name="Stodghill P."/>
            <person name="Rioux R."/>
            <person name="Babler B."/>
            <person name="Shrestha S."/>
            <person name="Babler B."/>
            <person name="Rivedal H."/>
            <person name="Frost K."/>
            <person name="Hao J."/>
            <person name="Secor G."/>
            <person name="Swingle B."/>
        </authorList>
    </citation>
    <scope>NUCLEOTIDE SEQUENCE [LARGE SCALE GENOMIC DNA]</scope>
    <source>
        <strain evidence="15 16">SR64</strain>
    </source>
</reference>
<feature type="transmembrane region" description="Helical" evidence="13">
    <location>
        <begin position="12"/>
        <end position="35"/>
    </location>
</feature>
<evidence type="ECO:0000256" key="10">
    <source>
        <dbReference type="ARBA" id="ARBA00023136"/>
    </source>
</evidence>
<evidence type="ECO:0000256" key="1">
    <source>
        <dbReference type="ARBA" id="ARBA00004377"/>
    </source>
</evidence>
<evidence type="ECO:0000256" key="6">
    <source>
        <dbReference type="ARBA" id="ARBA00022519"/>
    </source>
</evidence>
<evidence type="ECO:0000256" key="9">
    <source>
        <dbReference type="ARBA" id="ARBA00022989"/>
    </source>
</evidence>
<feature type="domain" description="General secretion pathway GspH" evidence="14">
    <location>
        <begin position="47"/>
        <end position="145"/>
    </location>
</feature>
<sequence>MNRPNQRQRGFSLLELIIVITIVALLTSGGMYSWLAYRQALQLEQHARHLLAFMGRVQANAYWRNQTDTLWLKSANGNWCMGNGAEPAACPPESTSIFTRTSRDVALVETTSERLMFYGLRNAAQAGHLTLSNPAGRVRLVISARGRLRLCSESRPLQGIPVC</sequence>
<proteinExistence type="inferred from homology"/>
<evidence type="ECO:0000256" key="12">
    <source>
        <dbReference type="ARBA" id="ARBA00030775"/>
    </source>
</evidence>
<evidence type="ECO:0000256" key="7">
    <source>
        <dbReference type="ARBA" id="ARBA00022692"/>
    </source>
</evidence>
<keyword evidence="8" id="KW-0653">Protein transport</keyword>
<dbReference type="Pfam" id="PF12019">
    <property type="entry name" value="GspH"/>
    <property type="match status" value="1"/>
</dbReference>
<comment type="similarity">
    <text evidence="11">Belongs to the GSP H family.</text>
</comment>
<dbReference type="InterPro" id="IPR022346">
    <property type="entry name" value="T2SS_GspH"/>
</dbReference>
<keyword evidence="9 13" id="KW-1133">Transmembrane helix</keyword>
<evidence type="ECO:0000256" key="13">
    <source>
        <dbReference type="SAM" id="Phobius"/>
    </source>
</evidence>
<accession>A0ABU8JHC3</accession>
<dbReference type="Proteomes" id="UP001359469">
    <property type="component" value="Unassembled WGS sequence"/>
</dbReference>
<evidence type="ECO:0000256" key="11">
    <source>
        <dbReference type="ARBA" id="ARBA00025772"/>
    </source>
</evidence>
<evidence type="ECO:0000256" key="8">
    <source>
        <dbReference type="ARBA" id="ARBA00022927"/>
    </source>
</evidence>
<evidence type="ECO:0000256" key="2">
    <source>
        <dbReference type="ARBA" id="ARBA00021549"/>
    </source>
</evidence>
<comment type="subcellular location">
    <subcellularLocation>
        <location evidence="1">Cell inner membrane</location>
        <topology evidence="1">Single-pass membrane protein</topology>
    </subcellularLocation>
</comment>
<protein>
    <recommendedName>
        <fullName evidence="2">Type II secretion system protein H</fullName>
    </recommendedName>
    <alternativeName>
        <fullName evidence="12">General secretion pathway protein H</fullName>
    </alternativeName>
</protein>
<dbReference type="InterPro" id="IPR012902">
    <property type="entry name" value="N_methyl_site"/>
</dbReference>
<evidence type="ECO:0000256" key="3">
    <source>
        <dbReference type="ARBA" id="ARBA00022448"/>
    </source>
</evidence>
<organism evidence="15 16">
    <name type="scientific">Dickeya chrysanthemi</name>
    <name type="common">Pectobacterium chrysanthemi</name>
    <name type="synonym">Erwinia chrysanthemi</name>
    <dbReference type="NCBI Taxonomy" id="556"/>
    <lineage>
        <taxon>Bacteria</taxon>
        <taxon>Pseudomonadati</taxon>
        <taxon>Pseudomonadota</taxon>
        <taxon>Gammaproteobacteria</taxon>
        <taxon>Enterobacterales</taxon>
        <taxon>Pectobacteriaceae</taxon>
        <taxon>Dickeya</taxon>
    </lineage>
</organism>
<dbReference type="NCBIfam" id="TIGR02532">
    <property type="entry name" value="IV_pilin_GFxxxE"/>
    <property type="match status" value="1"/>
</dbReference>
<dbReference type="NCBIfam" id="NF007800">
    <property type="entry name" value="PRK10506.1"/>
    <property type="match status" value="1"/>
</dbReference>
<dbReference type="EMBL" id="JBBBOO010000002">
    <property type="protein sequence ID" value="MEI7062858.1"/>
    <property type="molecule type" value="Genomic_DNA"/>
</dbReference>
<dbReference type="Pfam" id="PF07963">
    <property type="entry name" value="N_methyl"/>
    <property type="match status" value="1"/>
</dbReference>